<dbReference type="RefSeq" id="WP_252818394.1">
    <property type="nucleotide sequence ID" value="NZ_JAMXQS010000004.1"/>
</dbReference>
<evidence type="ECO:0000313" key="1">
    <source>
        <dbReference type="EMBL" id="MCO6050094.1"/>
    </source>
</evidence>
<keyword evidence="2" id="KW-1185">Reference proteome</keyword>
<proteinExistence type="predicted"/>
<evidence type="ECO:0008006" key="3">
    <source>
        <dbReference type="Google" id="ProtNLM"/>
    </source>
</evidence>
<reference evidence="1 2" key="1">
    <citation type="submission" date="2022-06" db="EMBL/GenBank/DDBJ databases">
        <title>Mesorhizobium sp. strain RP14 Genome sequencing and assembly.</title>
        <authorList>
            <person name="Kim I."/>
        </authorList>
    </citation>
    <scope>NUCLEOTIDE SEQUENCE [LARGE SCALE GENOMIC DNA]</scope>
    <source>
        <strain evidence="2">RP14(2022)</strain>
    </source>
</reference>
<comment type="caution">
    <text evidence="1">The sequence shown here is derived from an EMBL/GenBank/DDBJ whole genome shotgun (WGS) entry which is preliminary data.</text>
</comment>
<gene>
    <name evidence="1" type="ORF">NGM99_09850</name>
</gene>
<name>A0ABT1C5K2_9HYPH</name>
<sequence length="221" mass="24222">MAAIERQLAVQGLLLRGGFDFDRHETAPPALSGKPARAVLLVGNSGGAFWPHFDAWRAEQPTNLADPLDTWSRLVIGAVAEAISVRAVSPSDRPFLPFQQWAMRAEGLRPSPLGLLMHPDFGLWHAYRGALLFDHPLGLPAAPATEHLCDSCVTQPCRKACPVHAHDGAKFRYNECLGFLRSSSSDHCMRGGCLDRNACPYGLAYRYPLPMQAFLMAAFAR</sequence>
<dbReference type="EMBL" id="JAMXQS010000004">
    <property type="protein sequence ID" value="MCO6050094.1"/>
    <property type="molecule type" value="Genomic_DNA"/>
</dbReference>
<organism evidence="1 2">
    <name type="scientific">Mesorhizobium liriopis</name>
    <dbReference type="NCBI Taxonomy" id="2953882"/>
    <lineage>
        <taxon>Bacteria</taxon>
        <taxon>Pseudomonadati</taxon>
        <taxon>Pseudomonadota</taxon>
        <taxon>Alphaproteobacteria</taxon>
        <taxon>Hyphomicrobiales</taxon>
        <taxon>Phyllobacteriaceae</taxon>
        <taxon>Mesorhizobium</taxon>
    </lineage>
</organism>
<accession>A0ABT1C5K2</accession>
<dbReference type="Proteomes" id="UP001205906">
    <property type="component" value="Unassembled WGS sequence"/>
</dbReference>
<protein>
    <recommendedName>
        <fullName evidence="3">Ferredoxin</fullName>
    </recommendedName>
</protein>
<evidence type="ECO:0000313" key="2">
    <source>
        <dbReference type="Proteomes" id="UP001205906"/>
    </source>
</evidence>